<dbReference type="AlphaFoldDB" id="A0A177A8A7"/>
<gene>
    <name evidence="1" type="ORF">VC83_04755</name>
</gene>
<sequence>MRSRDVSNYPSPKKTYCSKFKMNSNGSNSEKTVDFCEVEDGTLDDGKQDLFTAEHIDDDPVLSKEEQRKIIHRVDGRLVATTVAMYAISLMDRTNLGNAGIAGMNGELDMEDVSLFDYCIGILCDVYIAATSCYCFVSEDRAREVPRSYSGTWRAR</sequence>
<evidence type="ECO:0000313" key="1">
    <source>
        <dbReference type="EMBL" id="OAF57363.2"/>
    </source>
</evidence>
<name>A0A177A8A7_9PEZI</name>
<dbReference type="EMBL" id="KV441400">
    <property type="protein sequence ID" value="OAF57363.2"/>
    <property type="molecule type" value="Genomic_DNA"/>
</dbReference>
<reference evidence="1" key="1">
    <citation type="submission" date="2016-03" db="EMBL/GenBank/DDBJ databases">
        <title>Updated assembly of Pseudogymnoascus destructans, the fungus causing white-nose syndrome of bats.</title>
        <authorList>
            <person name="Palmer J.M."/>
            <person name="Drees K.P."/>
            <person name="Foster J.T."/>
            <person name="Lindner D.L."/>
        </authorList>
    </citation>
    <scope>NUCLEOTIDE SEQUENCE [LARGE SCALE GENOMIC DNA]</scope>
    <source>
        <strain evidence="1">20631-21</strain>
    </source>
</reference>
<evidence type="ECO:0008006" key="2">
    <source>
        <dbReference type="Google" id="ProtNLM"/>
    </source>
</evidence>
<accession>A0A177A8A7</accession>
<dbReference type="GeneID" id="36287825"/>
<protein>
    <recommendedName>
        <fullName evidence="2">Major facilitator superfamily (MFS) profile domain-containing protein</fullName>
    </recommendedName>
</protein>
<dbReference type="Proteomes" id="UP000077154">
    <property type="component" value="Unassembled WGS sequence"/>
</dbReference>
<dbReference type="RefSeq" id="XP_024322653.1">
    <property type="nucleotide sequence ID" value="XM_024468383.1"/>
</dbReference>
<dbReference type="VEuPathDB" id="FungiDB:GMDG_01320"/>
<dbReference type="OrthoDB" id="2985014at2759"/>
<organism evidence="1">
    <name type="scientific">Pseudogymnoascus destructans</name>
    <dbReference type="NCBI Taxonomy" id="655981"/>
    <lineage>
        <taxon>Eukaryota</taxon>
        <taxon>Fungi</taxon>
        <taxon>Dikarya</taxon>
        <taxon>Ascomycota</taxon>
        <taxon>Pezizomycotina</taxon>
        <taxon>Leotiomycetes</taxon>
        <taxon>Thelebolales</taxon>
        <taxon>Thelebolaceae</taxon>
        <taxon>Pseudogymnoascus</taxon>
    </lineage>
</organism>
<proteinExistence type="predicted"/>